<evidence type="ECO:0000256" key="6">
    <source>
        <dbReference type="ARBA" id="ARBA00037784"/>
    </source>
</evidence>
<dbReference type="EMBL" id="OU963863">
    <property type="protein sequence ID" value="CAH0385929.1"/>
    <property type="molecule type" value="Genomic_DNA"/>
</dbReference>
<comment type="function">
    <text evidence="6">Specifically deaminates adenosine-37 to inosine in tRNA-Ala.</text>
</comment>
<comment type="catalytic activity">
    <reaction evidence="11">
        <text>adenosine(37) in tRNA(Ala) + H2O + H(+) = inosine(37) in tRNA(Ala) + NH4(+)</text>
        <dbReference type="Rhea" id="RHEA:50968"/>
        <dbReference type="Rhea" id="RHEA-COMP:12855"/>
        <dbReference type="Rhea" id="RHEA-COMP:12856"/>
        <dbReference type="ChEBI" id="CHEBI:15377"/>
        <dbReference type="ChEBI" id="CHEBI:15378"/>
        <dbReference type="ChEBI" id="CHEBI:28938"/>
        <dbReference type="ChEBI" id="CHEBI:74411"/>
        <dbReference type="ChEBI" id="CHEBI:82852"/>
        <dbReference type="EC" id="3.5.4.34"/>
    </reaction>
</comment>
<dbReference type="PANTHER" id="PTHR46516">
    <property type="entry name" value="TRNA-SPECIFIC ADENOSINE DEAMINASE 1"/>
    <property type="match status" value="1"/>
</dbReference>
<dbReference type="AlphaFoldDB" id="A0A9P0A585"/>
<keyword evidence="14" id="KW-1185">Reference proteome</keyword>
<dbReference type="GO" id="GO:0043829">
    <property type="term" value="F:tRNA-specific adenosine-37 deaminase activity"/>
    <property type="evidence" value="ECO:0007669"/>
    <property type="project" value="UniProtKB-EC"/>
</dbReference>
<name>A0A9P0A585_BEMTA</name>
<dbReference type="GO" id="GO:0008033">
    <property type="term" value="P:tRNA processing"/>
    <property type="evidence" value="ECO:0007669"/>
    <property type="project" value="UniProtKB-KW"/>
</dbReference>
<dbReference type="EC" id="3.5.4.34" evidence="8"/>
<evidence type="ECO:0000256" key="8">
    <source>
        <dbReference type="ARBA" id="ARBA00038940"/>
    </source>
</evidence>
<dbReference type="GO" id="GO:0046872">
    <property type="term" value="F:metal ion binding"/>
    <property type="evidence" value="ECO:0007669"/>
    <property type="project" value="UniProtKB-KW"/>
</dbReference>
<dbReference type="Pfam" id="PF02137">
    <property type="entry name" value="A_deamin"/>
    <property type="match status" value="1"/>
</dbReference>
<evidence type="ECO:0000256" key="3">
    <source>
        <dbReference type="ARBA" id="ARBA00022801"/>
    </source>
</evidence>
<keyword evidence="2" id="KW-0479">Metal-binding</keyword>
<dbReference type="PROSITE" id="PS50141">
    <property type="entry name" value="A_DEAMIN_EDITASE"/>
    <property type="match status" value="1"/>
</dbReference>
<evidence type="ECO:0000256" key="2">
    <source>
        <dbReference type="ARBA" id="ARBA00022723"/>
    </source>
</evidence>
<comment type="similarity">
    <text evidence="7">Belongs to the ADAT1 family.</text>
</comment>
<keyword evidence="3" id="KW-0378">Hydrolase</keyword>
<accession>A0A9P0A585</accession>
<protein>
    <recommendedName>
        <fullName evidence="9">tRNA-specific adenosine deaminase 1</fullName>
        <ecNumber evidence="8">3.5.4.34</ecNumber>
    </recommendedName>
    <alternativeName>
        <fullName evidence="10">tRNA-specific adenosine-37 deaminase</fullName>
    </alternativeName>
</protein>
<evidence type="ECO:0000256" key="9">
    <source>
        <dbReference type="ARBA" id="ARBA00040502"/>
    </source>
</evidence>
<gene>
    <name evidence="13" type="ORF">BEMITA_LOCUS5104</name>
</gene>
<feature type="domain" description="A to I editase" evidence="12">
    <location>
        <begin position="53"/>
        <end position="423"/>
    </location>
</feature>
<dbReference type="InterPro" id="IPR002466">
    <property type="entry name" value="A_deamin"/>
</dbReference>
<proteinExistence type="inferred from homology"/>
<reference evidence="13" key="1">
    <citation type="submission" date="2021-12" db="EMBL/GenBank/DDBJ databases">
        <authorList>
            <person name="King R."/>
        </authorList>
    </citation>
    <scope>NUCLEOTIDE SEQUENCE</scope>
</reference>
<dbReference type="PANTHER" id="PTHR46516:SF1">
    <property type="entry name" value="TRNA-SPECIFIC ADENOSINE DEAMINASE 1"/>
    <property type="match status" value="1"/>
</dbReference>
<evidence type="ECO:0000256" key="11">
    <source>
        <dbReference type="ARBA" id="ARBA00047635"/>
    </source>
</evidence>
<comment type="cofactor">
    <cofactor evidence="5">
        <name>1D-myo-inositol hexakisphosphate</name>
        <dbReference type="ChEBI" id="CHEBI:58130"/>
    </cofactor>
</comment>
<keyword evidence="4" id="KW-0862">Zinc</keyword>
<evidence type="ECO:0000313" key="13">
    <source>
        <dbReference type="EMBL" id="CAH0385929.1"/>
    </source>
</evidence>
<evidence type="ECO:0000259" key="12">
    <source>
        <dbReference type="PROSITE" id="PS50141"/>
    </source>
</evidence>
<keyword evidence="1" id="KW-0819">tRNA processing</keyword>
<dbReference type="Proteomes" id="UP001152759">
    <property type="component" value="Chromosome 2"/>
</dbReference>
<evidence type="ECO:0000256" key="7">
    <source>
        <dbReference type="ARBA" id="ARBA00038326"/>
    </source>
</evidence>
<evidence type="ECO:0000256" key="5">
    <source>
        <dbReference type="ARBA" id="ARBA00037026"/>
    </source>
</evidence>
<dbReference type="GO" id="GO:0003723">
    <property type="term" value="F:RNA binding"/>
    <property type="evidence" value="ECO:0007669"/>
    <property type="project" value="InterPro"/>
</dbReference>
<evidence type="ECO:0000256" key="4">
    <source>
        <dbReference type="ARBA" id="ARBA00022833"/>
    </source>
</evidence>
<sequence>MEWNGFSSVITDVCYKKYGSLPKSGKPHTDGSQWTSCAAIVKRNSDGTLKVVSLATGSRCIGKSRLNATGTLVHDSHAEVLARRGFLRYLYEQIEMFQRRGTSDVIEESNFTIEKFKLKDSVEFHFFSSHIPCGDASIIPKCDGDEGLFNGNNRREECKCFDSKRKLSDSETEDRCKKSKMDCFLMSTCPLNRAQKNQQENSVYDVFRTGAKCVPSDSRQDALLPGVKYHSLGAVRTKPGRGDPTMSVSCSDKIARWNAVGIQGALLSHLLEHPIFLKTIVIGGGGPFCEESILRALVKRFNAADIHIPLIMRSSIVFTHARYGKPTSQPAPASIIWCDVSQKPLEIGVDGKKQGATKGAKNDYLLVCRKSLFQKFISLTGEKFKSQTYFDCKQAAEAYQCAWKLRKSQLGAWTEKPPELQHFKIDNPT</sequence>
<evidence type="ECO:0000256" key="1">
    <source>
        <dbReference type="ARBA" id="ARBA00022694"/>
    </source>
</evidence>
<evidence type="ECO:0000313" key="14">
    <source>
        <dbReference type="Proteomes" id="UP001152759"/>
    </source>
</evidence>
<dbReference type="OrthoDB" id="416253at2759"/>
<dbReference type="SMART" id="SM00552">
    <property type="entry name" value="ADEAMc"/>
    <property type="match status" value="1"/>
</dbReference>
<organism evidence="13 14">
    <name type="scientific">Bemisia tabaci</name>
    <name type="common">Sweetpotato whitefly</name>
    <name type="synonym">Aleurodes tabaci</name>
    <dbReference type="NCBI Taxonomy" id="7038"/>
    <lineage>
        <taxon>Eukaryota</taxon>
        <taxon>Metazoa</taxon>
        <taxon>Ecdysozoa</taxon>
        <taxon>Arthropoda</taxon>
        <taxon>Hexapoda</taxon>
        <taxon>Insecta</taxon>
        <taxon>Pterygota</taxon>
        <taxon>Neoptera</taxon>
        <taxon>Paraneoptera</taxon>
        <taxon>Hemiptera</taxon>
        <taxon>Sternorrhyncha</taxon>
        <taxon>Aleyrodoidea</taxon>
        <taxon>Aleyrodidae</taxon>
        <taxon>Aleyrodinae</taxon>
        <taxon>Bemisia</taxon>
    </lineage>
</organism>
<evidence type="ECO:0000256" key="10">
    <source>
        <dbReference type="ARBA" id="ARBA00041760"/>
    </source>
</evidence>